<feature type="domain" description="Flotillin C-terminal" evidence="6">
    <location>
        <begin position="377"/>
        <end position="462"/>
    </location>
</feature>
<dbReference type="InterPro" id="IPR031905">
    <property type="entry name" value="Flotillin_C"/>
</dbReference>
<comment type="subcellular location">
    <subcellularLocation>
        <location evidence="1">Membrane</location>
    </subcellularLocation>
</comment>
<dbReference type="GO" id="GO:0005886">
    <property type="term" value="C:plasma membrane"/>
    <property type="evidence" value="ECO:0007669"/>
    <property type="project" value="TreeGrafter"/>
</dbReference>
<feature type="domain" description="Band 7" evidence="5">
    <location>
        <begin position="27"/>
        <end position="218"/>
    </location>
</feature>
<dbReference type="InterPro" id="IPR036013">
    <property type="entry name" value="Band_7/SPFH_dom_sf"/>
</dbReference>
<name>A0AAJ6HYT2_9ACTN</name>
<comment type="similarity">
    <text evidence="2">Belongs to the band 7/mec-2 family. Flotillin subfamily.</text>
</comment>
<sequence>MPLLIAVGGAVLLVLVLVFFVLSRIKVAGPNEAFIVTGRKGRTTQTADGGRSTDNSGQKVVLGASVFVLPVVQKLQSLDLSSRRIDVGIRGAVSKQGIRADLNGVAIVKVGGTEDAIRAAAQRFLHQQDEIDNFTREVLAGALRSIVGRLTVEEVIRDRAAFANAVAEEAEHSMTNQGLVLDTFQLQDILAEGSYLQDLGRPEAARVLKDAAIAEARARQQAEQERLLAEEAIAEANRNLALKQAGIQAEIDAAKAKSAAAGPLAQAERDQAILSEQQKVAERNAELKQRQLDTEVRKPADAARYKVEQEAEASRAAAVLSADAQRQAVIAAAQASAEQARLTGEGERARRAALAEANAIEGAKEGEAEQRRRSAIAEAVEREGTAEAAAILARGQAEADAMARKAEAFAAYGEAAVLDLLVKVLPQVVEAASAPIGAIDKMTVISTDGASSLTKSVAGNVAQGLQLGSDLTGIDLPGLLARLGSASAAAGNGASAGKGTTAVDGTAVETR</sequence>
<dbReference type="InterPro" id="IPR027705">
    <property type="entry name" value="Flotillin_fam"/>
</dbReference>
<protein>
    <submittedName>
        <fullName evidence="7">SPFH domain-containing protein</fullName>
    </submittedName>
</protein>
<evidence type="ECO:0000256" key="2">
    <source>
        <dbReference type="ARBA" id="ARBA00007161"/>
    </source>
</evidence>
<dbReference type="GO" id="GO:0002020">
    <property type="term" value="F:protease binding"/>
    <property type="evidence" value="ECO:0007669"/>
    <property type="project" value="TreeGrafter"/>
</dbReference>
<dbReference type="CDD" id="cd03399">
    <property type="entry name" value="SPFH_flotillin"/>
    <property type="match status" value="1"/>
</dbReference>
<evidence type="ECO:0000256" key="3">
    <source>
        <dbReference type="ARBA" id="ARBA00023136"/>
    </source>
</evidence>
<gene>
    <name evidence="7" type="ORF">Q3V37_07075</name>
</gene>
<proteinExistence type="inferred from homology"/>
<dbReference type="Pfam" id="PF01145">
    <property type="entry name" value="Band_7"/>
    <property type="match status" value="1"/>
</dbReference>
<feature type="region of interest" description="Disordered" evidence="4">
    <location>
        <begin position="489"/>
        <end position="511"/>
    </location>
</feature>
<dbReference type="AlphaFoldDB" id="A0AAJ6HYT2"/>
<evidence type="ECO:0000256" key="4">
    <source>
        <dbReference type="SAM" id="MobiDB-lite"/>
    </source>
</evidence>
<dbReference type="PANTHER" id="PTHR13806:SF46">
    <property type="entry name" value="FLOTILLIN-1-RELATED"/>
    <property type="match status" value="1"/>
</dbReference>
<dbReference type="EMBL" id="CP130472">
    <property type="protein sequence ID" value="WLS47003.1"/>
    <property type="molecule type" value="Genomic_DNA"/>
</dbReference>
<dbReference type="SUPFAM" id="SSF117892">
    <property type="entry name" value="Band 7/SPFH domain"/>
    <property type="match status" value="1"/>
</dbReference>
<dbReference type="Gene3D" id="3.30.479.30">
    <property type="entry name" value="Band 7 domain"/>
    <property type="match status" value="1"/>
</dbReference>
<organism evidence="7 8">
    <name type="scientific">Micromonospora profundi</name>
    <dbReference type="NCBI Taxonomy" id="1420889"/>
    <lineage>
        <taxon>Bacteria</taxon>
        <taxon>Bacillati</taxon>
        <taxon>Actinomycetota</taxon>
        <taxon>Actinomycetes</taxon>
        <taxon>Micromonosporales</taxon>
        <taxon>Micromonosporaceae</taxon>
        <taxon>Micromonospora</taxon>
    </lineage>
</organism>
<dbReference type="InterPro" id="IPR001107">
    <property type="entry name" value="Band_7"/>
</dbReference>
<accession>A0AAJ6HYT2</accession>
<feature type="compositionally biased region" description="Low complexity" evidence="4">
    <location>
        <begin position="489"/>
        <end position="499"/>
    </location>
</feature>
<evidence type="ECO:0000313" key="8">
    <source>
        <dbReference type="Proteomes" id="UP001235874"/>
    </source>
</evidence>
<dbReference type="Proteomes" id="UP001235874">
    <property type="component" value="Chromosome"/>
</dbReference>
<keyword evidence="3" id="KW-0472">Membrane</keyword>
<dbReference type="PANTHER" id="PTHR13806">
    <property type="entry name" value="FLOTILLIN-RELATED"/>
    <property type="match status" value="1"/>
</dbReference>
<dbReference type="KEGG" id="mprn:Q3V37_07075"/>
<dbReference type="GO" id="GO:0072659">
    <property type="term" value="P:protein localization to plasma membrane"/>
    <property type="evidence" value="ECO:0007669"/>
    <property type="project" value="TreeGrafter"/>
</dbReference>
<keyword evidence="8" id="KW-1185">Reference proteome</keyword>
<dbReference type="Pfam" id="PF15975">
    <property type="entry name" value="Flot"/>
    <property type="match status" value="1"/>
</dbReference>
<evidence type="ECO:0000259" key="6">
    <source>
        <dbReference type="Pfam" id="PF15975"/>
    </source>
</evidence>
<evidence type="ECO:0000313" key="7">
    <source>
        <dbReference type="EMBL" id="WLS47003.1"/>
    </source>
</evidence>
<dbReference type="RefSeq" id="WP_053651659.1">
    <property type="nucleotide sequence ID" value="NZ_CP130472.1"/>
</dbReference>
<reference evidence="7 8" key="1">
    <citation type="submission" date="2023-07" db="EMBL/GenBank/DDBJ databases">
        <title>Micromonospora profundi TRM 95458 converts glycerol to a new osmotic compound.</title>
        <authorList>
            <person name="Lu D."/>
        </authorList>
    </citation>
    <scope>NUCLEOTIDE SEQUENCE [LARGE SCALE GENOMIC DNA]</scope>
    <source>
        <strain evidence="7 8">TRM95458</strain>
    </source>
</reference>
<evidence type="ECO:0000256" key="1">
    <source>
        <dbReference type="ARBA" id="ARBA00004370"/>
    </source>
</evidence>
<evidence type="ECO:0000259" key="5">
    <source>
        <dbReference type="Pfam" id="PF01145"/>
    </source>
</evidence>